<dbReference type="InterPro" id="IPR014710">
    <property type="entry name" value="RmlC-like_jellyroll"/>
</dbReference>
<evidence type="ECO:0008006" key="3">
    <source>
        <dbReference type="Google" id="ProtNLM"/>
    </source>
</evidence>
<dbReference type="RefSeq" id="WP_153418464.1">
    <property type="nucleotide sequence ID" value="NZ_WFLM01000001.1"/>
</dbReference>
<dbReference type="EMBL" id="WFLM01000001">
    <property type="protein sequence ID" value="KAB8040941.1"/>
    <property type="molecule type" value="Genomic_DNA"/>
</dbReference>
<reference evidence="1 2" key="1">
    <citation type="submission" date="2019-10" db="EMBL/GenBank/DDBJ databases">
        <title>New species of Slilvanegrellaceae.</title>
        <authorList>
            <person name="Pitt A."/>
            <person name="Hahn M.W."/>
        </authorList>
    </citation>
    <scope>NUCLEOTIDE SEQUENCE [LARGE SCALE GENOMIC DNA]</scope>
    <source>
        <strain evidence="1 2">SP-Ram-0.45-NSY-1</strain>
    </source>
</reference>
<dbReference type="Gene3D" id="2.60.120.10">
    <property type="entry name" value="Jelly Rolls"/>
    <property type="match status" value="1"/>
</dbReference>
<name>A0A6N6VX90_9BACT</name>
<sequence length="504" mass="58611">MSIKPNLNEKNNEKASFFINNVEAPESILDILLTQITLKYPSLSELIITICYNLNEFWNHKSQKLVSQYHIYIDNHNRESVIELFSVFSENDSHYKDNFKNFAPVEFENEDLKKIPITVNFDINLFKNEKINLSKNQTNKVSINPKEICIFEPVYIPKPWGQEIWFTGVEKRGVSKISPLLNTNVSIPFPWLISALPKRLLGEKFSDKNLTLVKILDPLPVPVFGDLYYELHTEKNEVYVVTEISSSEGKIKFGSNFDKLKELNFDTKLFKSELLKIIKQYEEIRKKIDVILDGFRKDSNIPLNEPISADKIREWLLRVPNHLIEEEKQKREIMDSYAGYLNLNIGDVIRVPTLIPHALQHGVKVIEFQTPTYERFILSFAQKVLTQSHWDTEKALDIMTITPPTQTELEVITNNDSYCEENVCSFKEFYSSRLKIKADKVIQFSAIDNYRILFNVTGKLYISSNKTNKLEVKQGSCIFIPAKTDFELKSETYTTILFCTPHFF</sequence>
<gene>
    <name evidence="1" type="ORF">GCL60_03135</name>
</gene>
<dbReference type="AlphaFoldDB" id="A0A6N6VX90"/>
<comment type="caution">
    <text evidence="1">The sequence shown here is derived from an EMBL/GenBank/DDBJ whole genome shotgun (WGS) entry which is preliminary data.</text>
</comment>
<accession>A0A6N6VX90</accession>
<dbReference type="Proteomes" id="UP000437748">
    <property type="component" value="Unassembled WGS sequence"/>
</dbReference>
<organism evidence="1 2">
    <name type="scientific">Silvanigrella paludirubra</name>
    <dbReference type="NCBI Taxonomy" id="2499159"/>
    <lineage>
        <taxon>Bacteria</taxon>
        <taxon>Pseudomonadati</taxon>
        <taxon>Bdellovibrionota</taxon>
        <taxon>Oligoflexia</taxon>
        <taxon>Silvanigrellales</taxon>
        <taxon>Silvanigrellaceae</taxon>
        <taxon>Silvanigrella</taxon>
    </lineage>
</organism>
<evidence type="ECO:0000313" key="1">
    <source>
        <dbReference type="EMBL" id="KAB8040941.1"/>
    </source>
</evidence>
<evidence type="ECO:0000313" key="2">
    <source>
        <dbReference type="Proteomes" id="UP000437748"/>
    </source>
</evidence>
<proteinExistence type="predicted"/>
<dbReference type="SUPFAM" id="SSF51182">
    <property type="entry name" value="RmlC-like cupins"/>
    <property type="match status" value="1"/>
</dbReference>
<keyword evidence="2" id="KW-1185">Reference proteome</keyword>
<dbReference type="OrthoDB" id="5719551at2"/>
<protein>
    <recommendedName>
        <fullName evidence="3">Mannose-6-phosphate isomerase</fullName>
    </recommendedName>
</protein>
<dbReference type="InterPro" id="IPR011051">
    <property type="entry name" value="RmlC_Cupin_sf"/>
</dbReference>